<evidence type="ECO:0000256" key="6">
    <source>
        <dbReference type="PIRSR" id="PIRSR000193-1"/>
    </source>
</evidence>
<dbReference type="RefSeq" id="WP_052884853.1">
    <property type="nucleotide sequence ID" value="NZ_CP009961.1"/>
</dbReference>
<dbReference type="Pfam" id="PF14748">
    <property type="entry name" value="P5CR_dimer"/>
    <property type="match status" value="1"/>
</dbReference>
<dbReference type="SUPFAM" id="SSF51735">
    <property type="entry name" value="NAD(P)-binding Rossmann-fold domains"/>
    <property type="match status" value="1"/>
</dbReference>
<keyword evidence="4" id="KW-0963">Cytoplasm</keyword>
<dbReference type="Gene3D" id="3.40.50.720">
    <property type="entry name" value="NAD(P)-binding Rossmann-like Domain"/>
    <property type="match status" value="1"/>
</dbReference>
<evidence type="ECO:0000259" key="8">
    <source>
        <dbReference type="Pfam" id="PF14748"/>
    </source>
</evidence>
<dbReference type="EC" id="1.5.1.2" evidence="4 5"/>
<comment type="catalytic activity">
    <reaction evidence="4">
        <text>L-proline + NAD(+) = (S)-1-pyrroline-5-carboxylate + NADH + 2 H(+)</text>
        <dbReference type="Rhea" id="RHEA:14105"/>
        <dbReference type="ChEBI" id="CHEBI:15378"/>
        <dbReference type="ChEBI" id="CHEBI:17388"/>
        <dbReference type="ChEBI" id="CHEBI:57540"/>
        <dbReference type="ChEBI" id="CHEBI:57945"/>
        <dbReference type="ChEBI" id="CHEBI:60039"/>
        <dbReference type="EC" id="1.5.1.2"/>
    </reaction>
</comment>
<dbReference type="NCBIfam" id="TIGR00112">
    <property type="entry name" value="proC"/>
    <property type="match status" value="1"/>
</dbReference>
<sequence>MLDADSIAVLGAGKIGSIIIRALSEKLDGVKVIATGRSYETLQNAAKLGAIAIRENRKAVLESDLIIISVKPFHFPQLLKETGFDVWVDKTVVSVMAGVTLSTLQKALEGAEVYRAMPNLNAYVGRSATAIAENGSGYRKNTVDALFKTLGTTYWVPEEYLDVWTGLAGSGPAFIAEIIDALAMGAVASGLNRELAYKAVLDVLEGTALLLRARSNIHPAQLRDEVATPSGTTIRGLTVLESRGVKAALMELVEQASRRSREIGTEVNERVVKELTFMLQQVEKNK</sequence>
<dbReference type="GO" id="GO:0055129">
    <property type="term" value="P:L-proline biosynthetic process"/>
    <property type="evidence" value="ECO:0007669"/>
    <property type="project" value="UniProtKB-UniRule"/>
</dbReference>
<dbReference type="InterPro" id="IPR036291">
    <property type="entry name" value="NAD(P)-bd_dom_sf"/>
</dbReference>
<dbReference type="Proteomes" id="UP000067434">
    <property type="component" value="Chromosome"/>
</dbReference>
<dbReference type="Pfam" id="PF03807">
    <property type="entry name" value="F420_oxidored"/>
    <property type="match status" value="1"/>
</dbReference>
<evidence type="ECO:0000259" key="7">
    <source>
        <dbReference type="Pfam" id="PF03807"/>
    </source>
</evidence>
<evidence type="ECO:0000256" key="2">
    <source>
        <dbReference type="ARBA" id="ARBA00022857"/>
    </source>
</evidence>
<dbReference type="InterPro" id="IPR000304">
    <property type="entry name" value="Pyrroline-COOH_reductase"/>
</dbReference>
<proteinExistence type="inferred from homology"/>
<keyword evidence="3 4" id="KW-0560">Oxidoreductase</keyword>
<dbReference type="EMBL" id="CP009961">
    <property type="protein sequence ID" value="AKG39291.1"/>
    <property type="molecule type" value="Genomic_DNA"/>
</dbReference>
<keyword evidence="4" id="KW-0641">Proline biosynthesis</keyword>
<keyword evidence="2 4" id="KW-0521">NADP</keyword>
<feature type="domain" description="Pyrroline-5-carboxylate reductase dimerisation" evidence="8">
    <location>
        <begin position="158"/>
        <end position="262"/>
    </location>
</feature>
<dbReference type="SUPFAM" id="SSF48179">
    <property type="entry name" value="6-phosphogluconate dehydrogenase C-terminal domain-like"/>
    <property type="match status" value="1"/>
</dbReference>
<gene>
    <name evidence="4" type="primary">proC</name>
    <name evidence="9" type="ORF">MA03_01435</name>
</gene>
<dbReference type="PIRSF" id="PIRSF000193">
    <property type="entry name" value="Pyrrol-5-carb_rd"/>
    <property type="match status" value="1"/>
</dbReference>
<protein>
    <recommendedName>
        <fullName evidence="4 5">Pyrroline-5-carboxylate reductase</fullName>
        <shortName evidence="4">P5C reductase</shortName>
        <shortName evidence="4">P5CR</shortName>
        <ecNumber evidence="4 5">1.5.1.2</ecNumber>
    </recommendedName>
    <alternativeName>
        <fullName evidence="4">PCA reductase</fullName>
    </alternativeName>
</protein>
<dbReference type="PANTHER" id="PTHR11645">
    <property type="entry name" value="PYRROLINE-5-CARBOXYLATE REDUCTASE"/>
    <property type="match status" value="1"/>
</dbReference>
<evidence type="ECO:0000256" key="5">
    <source>
        <dbReference type="NCBIfam" id="TIGR00112"/>
    </source>
</evidence>
<dbReference type="FunFam" id="1.10.3730.10:FF:000001">
    <property type="entry name" value="Pyrroline-5-carboxylate reductase"/>
    <property type="match status" value="1"/>
</dbReference>
<comment type="pathway">
    <text evidence="4">Amino-acid biosynthesis; L-proline biosynthesis; L-proline from L-glutamate 5-semialdehyde: step 1/1.</text>
</comment>
<dbReference type="OrthoDB" id="25257at2157"/>
<dbReference type="KEGG" id="thf:MA03_01435"/>
<dbReference type="PANTHER" id="PTHR11645:SF0">
    <property type="entry name" value="PYRROLINE-5-CARBOXYLATE REDUCTASE 3"/>
    <property type="match status" value="1"/>
</dbReference>
<reference evidence="9 10" key="1">
    <citation type="journal article" date="2015" name="Stand. Genomic Sci.">
        <title>Complete genome sequence of and proposal of Thermofilum uzonense sp. nov. a novel hyperthermophilic crenarchaeon and emended description of the genus Thermofilum.</title>
        <authorList>
            <person name="Toshchakov S.V."/>
            <person name="Korzhenkov A.A."/>
            <person name="Samarov N.I."/>
            <person name="Mazunin I.O."/>
            <person name="Mozhey O.I."/>
            <person name="Shmyr I.S."/>
            <person name="Derbikova K.S."/>
            <person name="Taranov E.A."/>
            <person name="Dominova I.N."/>
            <person name="Bonch-Osmolovskaya E.A."/>
            <person name="Patrushev M.V."/>
            <person name="Podosokorskaya O.A."/>
            <person name="Kublanov I.V."/>
        </authorList>
    </citation>
    <scope>NUCLEOTIDE SEQUENCE [LARGE SCALE GENOMIC DNA]</scope>
    <source>
        <strain evidence="9 10">1807-2</strain>
    </source>
</reference>
<dbReference type="STRING" id="1550241.MA03_01435"/>
<accession>A0A0F7CLE9</accession>
<organism evidence="9 10">
    <name type="scientific">Infirmifilum uzonense</name>
    <dbReference type="NCBI Taxonomy" id="1550241"/>
    <lineage>
        <taxon>Archaea</taxon>
        <taxon>Thermoproteota</taxon>
        <taxon>Thermoprotei</taxon>
        <taxon>Thermofilales</taxon>
        <taxon>Thermofilaceae</taxon>
        <taxon>Infirmifilum</taxon>
    </lineage>
</organism>
<comment type="function">
    <text evidence="4">Catalyzes the reduction of 1-pyrroline-5-carboxylate (PCA) to L-proline.</text>
</comment>
<evidence type="ECO:0000256" key="4">
    <source>
        <dbReference type="HAMAP-Rule" id="MF_01925"/>
    </source>
</evidence>
<comment type="subcellular location">
    <subcellularLocation>
        <location evidence="4">Cytoplasm</location>
    </subcellularLocation>
</comment>
<evidence type="ECO:0000256" key="3">
    <source>
        <dbReference type="ARBA" id="ARBA00023002"/>
    </source>
</evidence>
<dbReference type="InterPro" id="IPR028939">
    <property type="entry name" value="P5C_Rdtase_cat_N"/>
</dbReference>
<dbReference type="AlphaFoldDB" id="A0A0F7CLE9"/>
<dbReference type="HAMAP" id="MF_01925">
    <property type="entry name" value="P5C_reductase"/>
    <property type="match status" value="1"/>
</dbReference>
<dbReference type="InterPro" id="IPR008927">
    <property type="entry name" value="6-PGluconate_DH-like_C_sf"/>
</dbReference>
<evidence type="ECO:0000256" key="1">
    <source>
        <dbReference type="ARBA" id="ARBA00005525"/>
    </source>
</evidence>
<evidence type="ECO:0000313" key="9">
    <source>
        <dbReference type="EMBL" id="AKG39291.1"/>
    </source>
</evidence>
<keyword evidence="10" id="KW-1185">Reference proteome</keyword>
<feature type="binding site" evidence="6">
    <location>
        <position position="56"/>
    </location>
    <ligand>
        <name>NADPH</name>
        <dbReference type="ChEBI" id="CHEBI:57783"/>
    </ligand>
</feature>
<dbReference type="GO" id="GO:0004735">
    <property type="term" value="F:pyrroline-5-carboxylate reductase activity"/>
    <property type="evidence" value="ECO:0007669"/>
    <property type="project" value="UniProtKB-UniRule"/>
</dbReference>
<dbReference type="HOGENOM" id="CLU_042344_4_1_2"/>
<dbReference type="GO" id="GO:0005737">
    <property type="term" value="C:cytoplasm"/>
    <property type="evidence" value="ECO:0007669"/>
    <property type="project" value="UniProtKB-SubCell"/>
</dbReference>
<comment type="similarity">
    <text evidence="1 4">Belongs to the pyrroline-5-carboxylate reductase family.</text>
</comment>
<keyword evidence="4" id="KW-0028">Amino-acid biosynthesis</keyword>
<name>A0A0F7CLE9_9CREN</name>
<dbReference type="Gene3D" id="1.10.3730.10">
    <property type="entry name" value="ProC C-terminal domain-like"/>
    <property type="match status" value="1"/>
</dbReference>
<evidence type="ECO:0000313" key="10">
    <source>
        <dbReference type="Proteomes" id="UP000067434"/>
    </source>
</evidence>
<dbReference type="PATRIC" id="fig|1550241.5.peg.293"/>
<dbReference type="InterPro" id="IPR029036">
    <property type="entry name" value="P5CR_dimer"/>
</dbReference>
<feature type="domain" description="Pyrroline-5-carboxylate reductase catalytic N-terminal" evidence="7">
    <location>
        <begin position="7"/>
        <end position="98"/>
    </location>
</feature>
<dbReference type="UniPathway" id="UPA00098">
    <property type="reaction ID" value="UER00361"/>
</dbReference>
<dbReference type="GeneID" id="25400852"/>
<comment type="catalytic activity">
    <reaction evidence="4">
        <text>L-proline + NADP(+) = (S)-1-pyrroline-5-carboxylate + NADPH + 2 H(+)</text>
        <dbReference type="Rhea" id="RHEA:14109"/>
        <dbReference type="ChEBI" id="CHEBI:15378"/>
        <dbReference type="ChEBI" id="CHEBI:17388"/>
        <dbReference type="ChEBI" id="CHEBI:57783"/>
        <dbReference type="ChEBI" id="CHEBI:58349"/>
        <dbReference type="ChEBI" id="CHEBI:60039"/>
        <dbReference type="EC" id="1.5.1.2"/>
    </reaction>
</comment>